<evidence type="ECO:0000313" key="3">
    <source>
        <dbReference type="Proteomes" id="UP000649739"/>
    </source>
</evidence>
<evidence type="ECO:0000256" key="1">
    <source>
        <dbReference type="SAM" id="SignalP"/>
    </source>
</evidence>
<feature type="signal peptide" evidence="1">
    <location>
        <begin position="1"/>
        <end position="20"/>
    </location>
</feature>
<name>A0A8J3B2S5_9ACTN</name>
<feature type="chain" id="PRO_5039167631" description="DUF4360 domain-containing protein" evidence="1">
    <location>
        <begin position="21"/>
        <end position="204"/>
    </location>
</feature>
<dbReference type="AlphaFoldDB" id="A0A8J3B2S5"/>
<protein>
    <recommendedName>
        <fullName evidence="4">DUF4360 domain-containing protein</fullName>
    </recommendedName>
</protein>
<sequence>MTFGIALGAGLLATAGTAVAGTAGADPAITVKGLIGHSGACASAKPKLVGVQENNVVAIAMPPMAVRVGQVDSGEPVASGSATCSLNFRVVAPAGYTAELKQARFVGAATLAEGATASSEVNYLLPGFAGKYVTTTKPFTGPSADPWTYTDELPAASGKAQGQSVSLDVVLAAKAGPNSAAGSIQWTTEADGATMHLAFALKAR</sequence>
<evidence type="ECO:0000313" key="2">
    <source>
        <dbReference type="EMBL" id="GGJ91351.1"/>
    </source>
</evidence>
<dbReference type="InterPro" id="IPR025649">
    <property type="entry name" value="DUF4360"/>
</dbReference>
<dbReference type="Pfam" id="PF14273">
    <property type="entry name" value="DUF4360"/>
    <property type="match status" value="1"/>
</dbReference>
<organism evidence="2 3">
    <name type="scientific">Pilimelia anulata</name>
    <dbReference type="NCBI Taxonomy" id="53371"/>
    <lineage>
        <taxon>Bacteria</taxon>
        <taxon>Bacillati</taxon>
        <taxon>Actinomycetota</taxon>
        <taxon>Actinomycetes</taxon>
        <taxon>Micromonosporales</taxon>
        <taxon>Micromonosporaceae</taxon>
        <taxon>Pilimelia</taxon>
    </lineage>
</organism>
<accession>A0A8J3B2S5</accession>
<proteinExistence type="predicted"/>
<comment type="caution">
    <text evidence="2">The sequence shown here is derived from an EMBL/GenBank/DDBJ whole genome shotgun (WGS) entry which is preliminary data.</text>
</comment>
<keyword evidence="1" id="KW-0732">Signal</keyword>
<evidence type="ECO:0008006" key="4">
    <source>
        <dbReference type="Google" id="ProtNLM"/>
    </source>
</evidence>
<dbReference type="RefSeq" id="WP_189169952.1">
    <property type="nucleotide sequence ID" value="NZ_BMQB01000004.1"/>
</dbReference>
<dbReference type="EMBL" id="BMQB01000004">
    <property type="protein sequence ID" value="GGJ91351.1"/>
    <property type="molecule type" value="Genomic_DNA"/>
</dbReference>
<keyword evidence="3" id="KW-1185">Reference proteome</keyword>
<dbReference type="Proteomes" id="UP000649739">
    <property type="component" value="Unassembled WGS sequence"/>
</dbReference>
<reference evidence="2" key="2">
    <citation type="submission" date="2020-09" db="EMBL/GenBank/DDBJ databases">
        <authorList>
            <person name="Sun Q."/>
            <person name="Ohkuma M."/>
        </authorList>
    </citation>
    <scope>NUCLEOTIDE SEQUENCE</scope>
    <source>
        <strain evidence="2">JCM 3090</strain>
    </source>
</reference>
<gene>
    <name evidence="2" type="ORF">GCM10010123_21460</name>
</gene>
<reference evidence="2" key="1">
    <citation type="journal article" date="2014" name="Int. J. Syst. Evol. Microbiol.">
        <title>Complete genome sequence of Corynebacterium casei LMG S-19264T (=DSM 44701T), isolated from a smear-ripened cheese.</title>
        <authorList>
            <consortium name="US DOE Joint Genome Institute (JGI-PGF)"/>
            <person name="Walter F."/>
            <person name="Albersmeier A."/>
            <person name="Kalinowski J."/>
            <person name="Ruckert C."/>
        </authorList>
    </citation>
    <scope>NUCLEOTIDE SEQUENCE</scope>
    <source>
        <strain evidence="2">JCM 3090</strain>
    </source>
</reference>